<sequence>MEFPHGLDPHATFGYVAKRLNDYDLAYLHVTEPHIRGNEENEHMTGEDVPSKDLRRISAFPVQHDLFGSCCPFPPDCPSTVRGWTTTQSNDDLAACARRRHWVCRVS</sequence>
<comment type="caution">
    <text evidence="1">The sequence shown here is derived from an EMBL/GenBank/DDBJ whole genome shotgun (WGS) entry which is preliminary data.</text>
</comment>
<evidence type="ECO:0000313" key="1">
    <source>
        <dbReference type="EMBL" id="NPT47972.1"/>
    </source>
</evidence>
<organism evidence="1 2">
    <name type="scientific">Paraburkholderia solitsugae</name>
    <dbReference type="NCBI Taxonomy" id="2675748"/>
    <lineage>
        <taxon>Bacteria</taxon>
        <taxon>Pseudomonadati</taxon>
        <taxon>Pseudomonadota</taxon>
        <taxon>Betaproteobacteria</taxon>
        <taxon>Burkholderiales</taxon>
        <taxon>Burkholderiaceae</taxon>
        <taxon>Paraburkholderia</taxon>
    </lineage>
</organism>
<evidence type="ECO:0000313" key="2">
    <source>
        <dbReference type="Proteomes" id="UP000652198"/>
    </source>
</evidence>
<dbReference type="Proteomes" id="UP000652198">
    <property type="component" value="Unassembled WGS sequence"/>
</dbReference>
<name>A0ABX2C4N2_9BURK</name>
<proteinExistence type="predicted"/>
<protein>
    <submittedName>
        <fullName evidence="1">Uncharacterized protein</fullName>
    </submittedName>
</protein>
<accession>A0ABX2C4N2</accession>
<reference evidence="1 2" key="1">
    <citation type="submission" date="2019-11" db="EMBL/GenBank/DDBJ databases">
        <title>Metabolism of dissolved organic matter in forest soils.</title>
        <authorList>
            <person name="Cyle K.T."/>
            <person name="Wilhelm R.C."/>
            <person name="Martinez C.E."/>
        </authorList>
    </citation>
    <scope>NUCLEOTIDE SEQUENCE [LARGE SCALE GENOMIC DNA]</scope>
    <source>
        <strain evidence="1 2">1N</strain>
    </source>
</reference>
<keyword evidence="2" id="KW-1185">Reference proteome</keyword>
<dbReference type="RefSeq" id="WP_328806204.1">
    <property type="nucleotide sequence ID" value="NZ_WOEY01000185.1"/>
</dbReference>
<gene>
    <name evidence="1" type="ORF">GNZ12_43130</name>
</gene>
<dbReference type="EMBL" id="WOEY01000185">
    <property type="protein sequence ID" value="NPT47972.1"/>
    <property type="molecule type" value="Genomic_DNA"/>
</dbReference>